<feature type="region of interest" description="Disordered" evidence="2">
    <location>
        <begin position="1"/>
        <end position="24"/>
    </location>
</feature>
<evidence type="ECO:0000256" key="2">
    <source>
        <dbReference type="SAM" id="MobiDB-lite"/>
    </source>
</evidence>
<dbReference type="InParanoid" id="A0A067MCS8"/>
<keyword evidence="1" id="KW-0175">Coiled coil</keyword>
<keyword evidence="4" id="KW-1185">Reference proteome</keyword>
<name>A0A067MCS8_BOTB1</name>
<evidence type="ECO:0000313" key="4">
    <source>
        <dbReference type="Proteomes" id="UP000027195"/>
    </source>
</evidence>
<accession>A0A067MCS8</accession>
<gene>
    <name evidence="3" type="ORF">BOTBODRAFT_529714</name>
</gene>
<dbReference type="Proteomes" id="UP000027195">
    <property type="component" value="Unassembled WGS sequence"/>
</dbReference>
<dbReference type="HOGENOM" id="CLU_1686285_0_0_1"/>
<dbReference type="AlphaFoldDB" id="A0A067MCS8"/>
<proteinExistence type="predicted"/>
<organism evidence="3 4">
    <name type="scientific">Botryobasidium botryosum (strain FD-172 SS1)</name>
    <dbReference type="NCBI Taxonomy" id="930990"/>
    <lineage>
        <taxon>Eukaryota</taxon>
        <taxon>Fungi</taxon>
        <taxon>Dikarya</taxon>
        <taxon>Basidiomycota</taxon>
        <taxon>Agaricomycotina</taxon>
        <taxon>Agaricomycetes</taxon>
        <taxon>Cantharellales</taxon>
        <taxon>Botryobasidiaceae</taxon>
        <taxon>Botryobasidium</taxon>
    </lineage>
</organism>
<dbReference type="EMBL" id="KL198079">
    <property type="protein sequence ID" value="KDQ09371.1"/>
    <property type="molecule type" value="Genomic_DNA"/>
</dbReference>
<evidence type="ECO:0000313" key="3">
    <source>
        <dbReference type="EMBL" id="KDQ09371.1"/>
    </source>
</evidence>
<reference evidence="4" key="1">
    <citation type="journal article" date="2014" name="Proc. Natl. Acad. Sci. U.S.A.">
        <title>Extensive sampling of basidiomycete genomes demonstrates inadequacy of the white-rot/brown-rot paradigm for wood decay fungi.</title>
        <authorList>
            <person name="Riley R."/>
            <person name="Salamov A.A."/>
            <person name="Brown D.W."/>
            <person name="Nagy L.G."/>
            <person name="Floudas D."/>
            <person name="Held B.W."/>
            <person name="Levasseur A."/>
            <person name="Lombard V."/>
            <person name="Morin E."/>
            <person name="Otillar R."/>
            <person name="Lindquist E.A."/>
            <person name="Sun H."/>
            <person name="LaButti K.M."/>
            <person name="Schmutz J."/>
            <person name="Jabbour D."/>
            <person name="Luo H."/>
            <person name="Baker S.E."/>
            <person name="Pisabarro A.G."/>
            <person name="Walton J.D."/>
            <person name="Blanchette R.A."/>
            <person name="Henrissat B."/>
            <person name="Martin F."/>
            <person name="Cullen D."/>
            <person name="Hibbett D.S."/>
            <person name="Grigoriev I.V."/>
        </authorList>
    </citation>
    <scope>NUCLEOTIDE SEQUENCE [LARGE SCALE GENOMIC DNA]</scope>
    <source>
        <strain evidence="4">FD-172 SS1</strain>
    </source>
</reference>
<protein>
    <submittedName>
        <fullName evidence="3">Uncharacterized protein</fullName>
    </submittedName>
</protein>
<feature type="compositionally biased region" description="Basic and acidic residues" evidence="2">
    <location>
        <begin position="1"/>
        <end position="13"/>
    </location>
</feature>
<feature type="coiled-coil region" evidence="1">
    <location>
        <begin position="103"/>
        <end position="130"/>
    </location>
</feature>
<sequence>MHTDPAARDDSGHPHGVSLGVGDGSSNAHDFPGLDLGSLDYSHYSDLFHLPPMDMTSSDHNSRLVNNAVQGLPSNLNVHTGHPINPGPHSRIAINDHMLNAELIKEQLQRQHQLQQLQQLQQQILQQQIEVLTGQSQYASASRPREISLHGLLTPG</sequence>
<evidence type="ECO:0000256" key="1">
    <source>
        <dbReference type="SAM" id="Coils"/>
    </source>
</evidence>